<name>A0A1I7X5H6_HETBA</name>
<dbReference type="AlphaFoldDB" id="A0A1I7X5H6"/>
<protein>
    <submittedName>
        <fullName evidence="2">Uncharacterized protein</fullName>
    </submittedName>
</protein>
<sequence length="69" mass="8079">MMSMRPSPNISDYLQRALMRYQAAKGVQPDAAHDPSHSIPLFSIKRTAWTKFYVSIYKQYIYVFKSSLF</sequence>
<reference evidence="2" key="1">
    <citation type="submission" date="2016-11" db="UniProtKB">
        <authorList>
            <consortium name="WormBaseParasite"/>
        </authorList>
    </citation>
    <scope>IDENTIFICATION</scope>
</reference>
<proteinExistence type="predicted"/>
<evidence type="ECO:0000313" key="1">
    <source>
        <dbReference type="Proteomes" id="UP000095283"/>
    </source>
</evidence>
<dbReference type="Proteomes" id="UP000095283">
    <property type="component" value="Unplaced"/>
</dbReference>
<dbReference type="WBParaSite" id="Hba_12716">
    <property type="protein sequence ID" value="Hba_12716"/>
    <property type="gene ID" value="Hba_12716"/>
</dbReference>
<keyword evidence="1" id="KW-1185">Reference proteome</keyword>
<accession>A0A1I7X5H6</accession>
<organism evidence="1 2">
    <name type="scientific">Heterorhabditis bacteriophora</name>
    <name type="common">Entomopathogenic nematode worm</name>
    <dbReference type="NCBI Taxonomy" id="37862"/>
    <lineage>
        <taxon>Eukaryota</taxon>
        <taxon>Metazoa</taxon>
        <taxon>Ecdysozoa</taxon>
        <taxon>Nematoda</taxon>
        <taxon>Chromadorea</taxon>
        <taxon>Rhabditida</taxon>
        <taxon>Rhabditina</taxon>
        <taxon>Rhabditomorpha</taxon>
        <taxon>Strongyloidea</taxon>
        <taxon>Heterorhabditidae</taxon>
        <taxon>Heterorhabditis</taxon>
    </lineage>
</organism>
<evidence type="ECO:0000313" key="2">
    <source>
        <dbReference type="WBParaSite" id="Hba_12716"/>
    </source>
</evidence>